<sequence length="140" mass="15187">MEIVSRQQHERENPSPTNSPSSHGSSSNSNGHTAGGGSVQTPPLTPRPVSRSEPNPYPTTFVQADTTSFKTSSPDANWIIKTDPPTRSGADEDIHTADQNRSTEETRIQALRASEQPEKRADDQRIGAEAPWSWVIAATP</sequence>
<protein>
    <recommendedName>
        <fullName evidence="4">Peroxin-14</fullName>
    </recommendedName>
</protein>
<proteinExistence type="predicted"/>
<reference evidence="2 3" key="1">
    <citation type="submission" date="2022-01" db="EMBL/GenBank/DDBJ databases">
        <authorList>
            <person name="Xiong W."/>
            <person name="Schranz E."/>
        </authorList>
    </citation>
    <scope>NUCLEOTIDE SEQUENCE [LARGE SCALE GENOMIC DNA]</scope>
</reference>
<evidence type="ECO:0000313" key="3">
    <source>
        <dbReference type="Proteomes" id="UP001157418"/>
    </source>
</evidence>
<dbReference type="EMBL" id="CAKMRJ010005634">
    <property type="protein sequence ID" value="CAH1449932.1"/>
    <property type="molecule type" value="Genomic_DNA"/>
</dbReference>
<feature type="compositionally biased region" description="Low complexity" evidence="1">
    <location>
        <begin position="14"/>
        <end position="32"/>
    </location>
</feature>
<feature type="region of interest" description="Disordered" evidence="1">
    <location>
        <begin position="1"/>
        <end position="127"/>
    </location>
</feature>
<keyword evidence="3" id="KW-1185">Reference proteome</keyword>
<evidence type="ECO:0008006" key="4">
    <source>
        <dbReference type="Google" id="ProtNLM"/>
    </source>
</evidence>
<dbReference type="Proteomes" id="UP001157418">
    <property type="component" value="Unassembled WGS sequence"/>
</dbReference>
<feature type="compositionally biased region" description="Basic and acidic residues" evidence="1">
    <location>
        <begin position="115"/>
        <end position="126"/>
    </location>
</feature>
<name>A0AAU9PHW7_9ASTR</name>
<feature type="compositionally biased region" description="Basic and acidic residues" evidence="1">
    <location>
        <begin position="89"/>
        <end position="107"/>
    </location>
</feature>
<feature type="compositionally biased region" description="Polar residues" evidence="1">
    <location>
        <begin position="58"/>
        <end position="75"/>
    </location>
</feature>
<dbReference type="AlphaFoldDB" id="A0AAU9PHW7"/>
<accession>A0AAU9PHW7</accession>
<evidence type="ECO:0000256" key="1">
    <source>
        <dbReference type="SAM" id="MobiDB-lite"/>
    </source>
</evidence>
<organism evidence="2 3">
    <name type="scientific">Lactuca virosa</name>
    <dbReference type="NCBI Taxonomy" id="75947"/>
    <lineage>
        <taxon>Eukaryota</taxon>
        <taxon>Viridiplantae</taxon>
        <taxon>Streptophyta</taxon>
        <taxon>Embryophyta</taxon>
        <taxon>Tracheophyta</taxon>
        <taxon>Spermatophyta</taxon>
        <taxon>Magnoliopsida</taxon>
        <taxon>eudicotyledons</taxon>
        <taxon>Gunneridae</taxon>
        <taxon>Pentapetalae</taxon>
        <taxon>asterids</taxon>
        <taxon>campanulids</taxon>
        <taxon>Asterales</taxon>
        <taxon>Asteraceae</taxon>
        <taxon>Cichorioideae</taxon>
        <taxon>Cichorieae</taxon>
        <taxon>Lactucinae</taxon>
        <taxon>Lactuca</taxon>
    </lineage>
</organism>
<comment type="caution">
    <text evidence="2">The sequence shown here is derived from an EMBL/GenBank/DDBJ whole genome shotgun (WGS) entry which is preliminary data.</text>
</comment>
<evidence type="ECO:0000313" key="2">
    <source>
        <dbReference type="EMBL" id="CAH1449932.1"/>
    </source>
</evidence>
<gene>
    <name evidence="2" type="ORF">LVIROSA_LOCUS35386</name>
</gene>